<dbReference type="PROSITE" id="PS50222">
    <property type="entry name" value="EF_HAND_2"/>
    <property type="match status" value="2"/>
</dbReference>
<dbReference type="PROSITE" id="PS00018">
    <property type="entry name" value="EF_HAND_1"/>
    <property type="match status" value="1"/>
</dbReference>
<feature type="signal peptide" evidence="1">
    <location>
        <begin position="1"/>
        <end position="24"/>
    </location>
</feature>
<dbReference type="InterPro" id="IPR018247">
    <property type="entry name" value="EF_Hand_1_Ca_BS"/>
</dbReference>
<dbReference type="GO" id="GO:0005509">
    <property type="term" value="F:calcium ion binding"/>
    <property type="evidence" value="ECO:0007669"/>
    <property type="project" value="InterPro"/>
</dbReference>
<proteinExistence type="predicted"/>
<evidence type="ECO:0000259" key="2">
    <source>
        <dbReference type="PROSITE" id="PS50222"/>
    </source>
</evidence>
<dbReference type="AlphaFoldDB" id="A0A1H9J5W2"/>
<dbReference type="OrthoDB" id="1448179at2"/>
<feature type="domain" description="EF-hand" evidence="2">
    <location>
        <begin position="61"/>
        <end position="96"/>
    </location>
</feature>
<reference evidence="3 4" key="1">
    <citation type="submission" date="2016-10" db="EMBL/GenBank/DDBJ databases">
        <authorList>
            <person name="de Groot N.N."/>
        </authorList>
    </citation>
    <scope>NUCLEOTIDE SEQUENCE [LARGE SCALE GENOMIC DNA]</scope>
    <source>
        <strain evidence="3 4">DSM 21035</strain>
    </source>
</reference>
<accession>A0A1H9J5W2</accession>
<dbReference type="SUPFAM" id="SSF47473">
    <property type="entry name" value="EF-hand"/>
    <property type="match status" value="1"/>
</dbReference>
<dbReference type="Gene3D" id="1.10.238.10">
    <property type="entry name" value="EF-hand"/>
    <property type="match status" value="1"/>
</dbReference>
<dbReference type="InterPro" id="IPR002048">
    <property type="entry name" value="EF_hand_dom"/>
</dbReference>
<dbReference type="STRING" id="419940.SAMN05421824_2405"/>
<dbReference type="Proteomes" id="UP000198999">
    <property type="component" value="Unassembled WGS sequence"/>
</dbReference>
<sequence length="99" mass="11483">MNLNIVKLSLITLALFAFSLSTYAQEKKKPNPEKVFKRFDLNEDGAITLEEFKNAKRKNEITEEMLEKRFNRMDGDKDGLVTLDELKANFAKAKKKNKE</sequence>
<gene>
    <name evidence="3" type="ORF">SAMN05421824_2405</name>
</gene>
<protein>
    <submittedName>
        <fullName evidence="3">EF hand</fullName>
    </submittedName>
</protein>
<dbReference type="EMBL" id="FOFN01000003">
    <property type="protein sequence ID" value="SEQ82203.1"/>
    <property type="molecule type" value="Genomic_DNA"/>
</dbReference>
<feature type="chain" id="PRO_5011486278" evidence="1">
    <location>
        <begin position="25"/>
        <end position="99"/>
    </location>
</feature>
<keyword evidence="4" id="KW-1185">Reference proteome</keyword>
<evidence type="ECO:0000256" key="1">
    <source>
        <dbReference type="SAM" id="SignalP"/>
    </source>
</evidence>
<keyword evidence="1" id="KW-0732">Signal</keyword>
<name>A0A1H9J5W2_9FLAO</name>
<evidence type="ECO:0000313" key="4">
    <source>
        <dbReference type="Proteomes" id="UP000198999"/>
    </source>
</evidence>
<evidence type="ECO:0000313" key="3">
    <source>
        <dbReference type="EMBL" id="SEQ82203.1"/>
    </source>
</evidence>
<dbReference type="CDD" id="cd00051">
    <property type="entry name" value="EFh"/>
    <property type="match status" value="1"/>
</dbReference>
<feature type="domain" description="EF-hand" evidence="2">
    <location>
        <begin position="27"/>
        <end position="55"/>
    </location>
</feature>
<dbReference type="Pfam" id="PF13499">
    <property type="entry name" value="EF-hand_7"/>
    <property type="match status" value="1"/>
</dbReference>
<organism evidence="3 4">
    <name type="scientific">Hyunsoonleella jejuensis</name>
    <dbReference type="NCBI Taxonomy" id="419940"/>
    <lineage>
        <taxon>Bacteria</taxon>
        <taxon>Pseudomonadati</taxon>
        <taxon>Bacteroidota</taxon>
        <taxon>Flavobacteriia</taxon>
        <taxon>Flavobacteriales</taxon>
        <taxon>Flavobacteriaceae</taxon>
    </lineage>
</organism>
<dbReference type="SMART" id="SM00054">
    <property type="entry name" value="EFh"/>
    <property type="match status" value="2"/>
</dbReference>
<dbReference type="RefSeq" id="WP_092580277.1">
    <property type="nucleotide sequence ID" value="NZ_FOFN01000003.1"/>
</dbReference>
<dbReference type="InterPro" id="IPR011992">
    <property type="entry name" value="EF-hand-dom_pair"/>
</dbReference>